<keyword evidence="2" id="KW-0560">Oxidoreductase</keyword>
<protein>
    <submittedName>
        <fullName evidence="3">Short-chain dehydrogenase</fullName>
    </submittedName>
</protein>
<dbReference type="InterPro" id="IPR036291">
    <property type="entry name" value="NAD(P)-bd_dom_sf"/>
</dbReference>
<gene>
    <name evidence="3" type="ORF">NA57DRAFT_66401</name>
</gene>
<sequence length="301" mass="32469">MASSSIFPSLTNLWHSESYPAISPSRPELSVKGKAVVITGGGSGIGASIAKAFAAGGSTKIAIISRTERKLVATKHAIEEEFLGTEVLVVLADITNAQQVDDAFLRISQTFGKIDVLVCNSAFLPVPRPVFSPGFDVQDWWTAFNTNILGALYTVKGFVRYAVEGAHILHISTCISHIPPLEAGVSAYAASKAAATKLFDYIAFENPELHVVNVHPGLVDTDMSRKSGHGGMDHINLSGHFCLWLASSEADFLRGKFVWVNWDVDELKARKKEILSTDLLDTKLGGISFVGWEGSHMVGEL</sequence>
<dbReference type="GO" id="GO:0016491">
    <property type="term" value="F:oxidoreductase activity"/>
    <property type="evidence" value="ECO:0007669"/>
    <property type="project" value="UniProtKB-KW"/>
</dbReference>
<name>A0A9P4IDU9_9PEZI</name>
<evidence type="ECO:0000313" key="4">
    <source>
        <dbReference type="Proteomes" id="UP000799772"/>
    </source>
</evidence>
<dbReference type="EMBL" id="ML978127">
    <property type="protein sequence ID" value="KAF2097852.1"/>
    <property type="molecule type" value="Genomic_DNA"/>
</dbReference>
<comment type="caution">
    <text evidence="3">The sequence shown here is derived from an EMBL/GenBank/DDBJ whole genome shotgun (WGS) entry which is preliminary data.</text>
</comment>
<organism evidence="3 4">
    <name type="scientific">Rhizodiscina lignyota</name>
    <dbReference type="NCBI Taxonomy" id="1504668"/>
    <lineage>
        <taxon>Eukaryota</taxon>
        <taxon>Fungi</taxon>
        <taxon>Dikarya</taxon>
        <taxon>Ascomycota</taxon>
        <taxon>Pezizomycotina</taxon>
        <taxon>Dothideomycetes</taxon>
        <taxon>Pleosporomycetidae</taxon>
        <taxon>Aulographales</taxon>
        <taxon>Rhizodiscinaceae</taxon>
        <taxon>Rhizodiscina</taxon>
    </lineage>
</organism>
<keyword evidence="4" id="KW-1185">Reference proteome</keyword>
<reference evidence="3" key="1">
    <citation type="journal article" date="2020" name="Stud. Mycol.">
        <title>101 Dothideomycetes genomes: a test case for predicting lifestyles and emergence of pathogens.</title>
        <authorList>
            <person name="Haridas S."/>
            <person name="Albert R."/>
            <person name="Binder M."/>
            <person name="Bloem J."/>
            <person name="Labutti K."/>
            <person name="Salamov A."/>
            <person name="Andreopoulos B."/>
            <person name="Baker S."/>
            <person name="Barry K."/>
            <person name="Bills G."/>
            <person name="Bluhm B."/>
            <person name="Cannon C."/>
            <person name="Castanera R."/>
            <person name="Culley D."/>
            <person name="Daum C."/>
            <person name="Ezra D."/>
            <person name="Gonzalez J."/>
            <person name="Henrissat B."/>
            <person name="Kuo A."/>
            <person name="Liang C."/>
            <person name="Lipzen A."/>
            <person name="Lutzoni F."/>
            <person name="Magnuson J."/>
            <person name="Mondo S."/>
            <person name="Nolan M."/>
            <person name="Ohm R."/>
            <person name="Pangilinan J."/>
            <person name="Park H.-J."/>
            <person name="Ramirez L."/>
            <person name="Alfaro M."/>
            <person name="Sun H."/>
            <person name="Tritt A."/>
            <person name="Yoshinaga Y."/>
            <person name="Zwiers L.-H."/>
            <person name="Turgeon B."/>
            <person name="Goodwin S."/>
            <person name="Spatafora J."/>
            <person name="Crous P."/>
            <person name="Grigoriev I."/>
        </authorList>
    </citation>
    <scope>NUCLEOTIDE SEQUENCE</scope>
    <source>
        <strain evidence="3">CBS 133067</strain>
    </source>
</reference>
<dbReference type="PANTHER" id="PTHR42901">
    <property type="entry name" value="ALCOHOL DEHYDROGENASE"/>
    <property type="match status" value="1"/>
</dbReference>
<dbReference type="PRINTS" id="PR00081">
    <property type="entry name" value="GDHRDH"/>
</dbReference>
<dbReference type="Pfam" id="PF00106">
    <property type="entry name" value="adh_short"/>
    <property type="match status" value="1"/>
</dbReference>
<dbReference type="CDD" id="cd05233">
    <property type="entry name" value="SDR_c"/>
    <property type="match status" value="1"/>
</dbReference>
<accession>A0A9P4IDU9</accession>
<evidence type="ECO:0000256" key="1">
    <source>
        <dbReference type="ARBA" id="ARBA00006484"/>
    </source>
</evidence>
<dbReference type="OrthoDB" id="1933717at2759"/>
<dbReference type="InterPro" id="IPR002347">
    <property type="entry name" value="SDR_fam"/>
</dbReference>
<evidence type="ECO:0000256" key="2">
    <source>
        <dbReference type="ARBA" id="ARBA00023002"/>
    </source>
</evidence>
<dbReference type="AlphaFoldDB" id="A0A9P4IDU9"/>
<dbReference type="Proteomes" id="UP000799772">
    <property type="component" value="Unassembled WGS sequence"/>
</dbReference>
<dbReference type="PANTHER" id="PTHR42901:SF1">
    <property type="entry name" value="ALCOHOL DEHYDROGENASE"/>
    <property type="match status" value="1"/>
</dbReference>
<dbReference type="SUPFAM" id="SSF51735">
    <property type="entry name" value="NAD(P)-binding Rossmann-fold domains"/>
    <property type="match status" value="1"/>
</dbReference>
<proteinExistence type="inferred from homology"/>
<comment type="similarity">
    <text evidence="1">Belongs to the short-chain dehydrogenases/reductases (SDR) family.</text>
</comment>
<evidence type="ECO:0000313" key="3">
    <source>
        <dbReference type="EMBL" id="KAF2097852.1"/>
    </source>
</evidence>
<dbReference type="Gene3D" id="3.40.50.720">
    <property type="entry name" value="NAD(P)-binding Rossmann-like Domain"/>
    <property type="match status" value="1"/>
</dbReference>